<evidence type="ECO:0000313" key="6">
    <source>
        <dbReference type="Proteomes" id="UP000283841"/>
    </source>
</evidence>
<organism evidence="5 6">
    <name type="scientific">Byssochlamys spectabilis</name>
    <name type="common">Paecilomyces variotii</name>
    <dbReference type="NCBI Taxonomy" id="264951"/>
    <lineage>
        <taxon>Eukaryota</taxon>
        <taxon>Fungi</taxon>
        <taxon>Dikarya</taxon>
        <taxon>Ascomycota</taxon>
        <taxon>Pezizomycotina</taxon>
        <taxon>Eurotiomycetes</taxon>
        <taxon>Eurotiomycetidae</taxon>
        <taxon>Eurotiales</taxon>
        <taxon>Thermoascaceae</taxon>
        <taxon>Paecilomyces</taxon>
    </lineage>
</organism>
<name>A0A443I6D1_BYSSP</name>
<reference evidence="5 6" key="1">
    <citation type="journal article" date="2018" name="Front. Microbiol.">
        <title>Genomic and genetic insights into a cosmopolitan fungus, Paecilomyces variotii (Eurotiales).</title>
        <authorList>
            <person name="Urquhart A.S."/>
            <person name="Mondo S.J."/>
            <person name="Makela M.R."/>
            <person name="Hane J.K."/>
            <person name="Wiebenga A."/>
            <person name="He G."/>
            <person name="Mihaltcheva S."/>
            <person name="Pangilinan J."/>
            <person name="Lipzen A."/>
            <person name="Barry K."/>
            <person name="de Vries R.P."/>
            <person name="Grigoriev I.V."/>
            <person name="Idnurm A."/>
        </authorList>
    </citation>
    <scope>NUCLEOTIDE SEQUENCE [LARGE SCALE GENOMIC DNA]</scope>
    <source>
        <strain evidence="5 6">CBS 101075</strain>
    </source>
</reference>
<dbReference type="VEuPathDB" id="FungiDB:C8Q69DRAFT_451535"/>
<dbReference type="Proteomes" id="UP000283841">
    <property type="component" value="Unassembled WGS sequence"/>
</dbReference>
<feature type="signal peptide" evidence="3">
    <location>
        <begin position="1"/>
        <end position="20"/>
    </location>
</feature>
<dbReference type="InterPro" id="IPR053065">
    <property type="entry name" value="Archenteron_Induction-Rel"/>
</dbReference>
<evidence type="ECO:0000256" key="3">
    <source>
        <dbReference type="SAM" id="SignalP"/>
    </source>
</evidence>
<dbReference type="PANTHER" id="PTHR36853:SF1">
    <property type="entry name" value="DUF3844 DOMAIN-CONTAINING PROTEIN"/>
    <property type="match status" value="1"/>
</dbReference>
<dbReference type="Pfam" id="PF12955">
    <property type="entry name" value="Vps3844_C"/>
    <property type="match status" value="1"/>
</dbReference>
<feature type="compositionally biased region" description="Low complexity" evidence="1">
    <location>
        <begin position="278"/>
        <end position="292"/>
    </location>
</feature>
<keyword evidence="3" id="KW-0732">Signal</keyword>
<feature type="domain" description="Vacuolar sorting protein Vps3844 C-terminal" evidence="4">
    <location>
        <begin position="307"/>
        <end position="413"/>
    </location>
</feature>
<dbReference type="GO" id="GO:0005783">
    <property type="term" value="C:endoplasmic reticulum"/>
    <property type="evidence" value="ECO:0007669"/>
    <property type="project" value="TreeGrafter"/>
</dbReference>
<dbReference type="InterPro" id="IPR024382">
    <property type="entry name" value="Vps3844_C"/>
</dbReference>
<evidence type="ECO:0000256" key="2">
    <source>
        <dbReference type="SAM" id="Phobius"/>
    </source>
</evidence>
<accession>A0A443I6D1</accession>
<comment type="caution">
    <text evidence="5">The sequence shown here is derived from an EMBL/GenBank/DDBJ whole genome shotgun (WGS) entry which is preliminary data.</text>
</comment>
<feature type="chain" id="PRO_5019567839" description="Vacuolar sorting protein Vps3844 C-terminal domain-containing protein" evidence="3">
    <location>
        <begin position="21"/>
        <end position="422"/>
    </location>
</feature>
<dbReference type="GeneID" id="39598772"/>
<feature type="region of interest" description="Disordered" evidence="1">
    <location>
        <begin position="263"/>
        <end position="297"/>
    </location>
</feature>
<evidence type="ECO:0000259" key="4">
    <source>
        <dbReference type="Pfam" id="PF12955"/>
    </source>
</evidence>
<evidence type="ECO:0000313" key="5">
    <source>
        <dbReference type="EMBL" id="RWQ99535.1"/>
    </source>
</evidence>
<keyword evidence="2" id="KW-1133">Transmembrane helix</keyword>
<keyword evidence="2" id="KW-0472">Membrane</keyword>
<dbReference type="EMBL" id="RCNU01000001">
    <property type="protein sequence ID" value="RWQ99535.1"/>
    <property type="molecule type" value="Genomic_DNA"/>
</dbReference>
<sequence>MRRTANLFALSLVAALGANAYDASVYTFDRQPRVSPSHGITLPQDAAKLIIERRMMLQESVLGSADDEVVEYVDQFGGQQQSLFGLSHEHNDPRRQLLVLEGVDDELVSAVPNAESNKFSVHHVSGGFASDDSLETLIGMNQDKRGPFVTCAFDVNGNGNAEVPAEARECLSTTTAFPEALQVFGRGSSPSFPVRRVESWSKENGAISILRITLPSRMERKEKAAVSNTLSSLFNNLSSLAAKSEQETTVLLLPLTDVTTKQKRNARYDTKESALKPAVSQAASSKSSSLHGSRYESSVPSTLMPVCYLSDSACVEATNNCSGHGHCYRKYGSKDESARSDCYACKCVETVEKGKDGSVRTIQWGGPACQKKDVSTPFFLLAGITLAIVFAIASGIGMLFNVGQQELPSVIGAGVGAPRAQR</sequence>
<keyword evidence="6" id="KW-1185">Reference proteome</keyword>
<feature type="transmembrane region" description="Helical" evidence="2">
    <location>
        <begin position="378"/>
        <end position="400"/>
    </location>
</feature>
<dbReference type="AlphaFoldDB" id="A0A443I6D1"/>
<dbReference type="PANTHER" id="PTHR36853">
    <property type="entry name" value="EXPRESSED PROTEIN"/>
    <property type="match status" value="1"/>
</dbReference>
<proteinExistence type="predicted"/>
<keyword evidence="2" id="KW-0812">Transmembrane</keyword>
<gene>
    <name evidence="5" type="ORF">C8Q69DRAFT_451535</name>
</gene>
<dbReference type="RefSeq" id="XP_028489180.1">
    <property type="nucleotide sequence ID" value="XM_028629495.1"/>
</dbReference>
<evidence type="ECO:0000256" key="1">
    <source>
        <dbReference type="SAM" id="MobiDB-lite"/>
    </source>
</evidence>
<protein>
    <recommendedName>
        <fullName evidence="4">Vacuolar sorting protein Vps3844 C-terminal domain-containing protein</fullName>
    </recommendedName>
</protein>